<feature type="transmembrane region" description="Helical" evidence="6">
    <location>
        <begin position="180"/>
        <end position="199"/>
    </location>
</feature>
<feature type="transmembrane region" description="Helical" evidence="6">
    <location>
        <begin position="293"/>
        <end position="312"/>
    </location>
</feature>
<feature type="transmembrane region" description="Helical" evidence="6">
    <location>
        <begin position="87"/>
        <end position="109"/>
    </location>
</feature>
<dbReference type="PANTHER" id="PTHR23513:SF6">
    <property type="entry name" value="MAJOR FACILITATOR SUPERFAMILY ASSOCIATED DOMAIN-CONTAINING PROTEIN"/>
    <property type="match status" value="1"/>
</dbReference>
<organism evidence="8 9">
    <name type="scientific">Neoroseomonas lacus</name>
    <dbReference type="NCBI Taxonomy" id="287609"/>
    <lineage>
        <taxon>Bacteria</taxon>
        <taxon>Pseudomonadati</taxon>
        <taxon>Pseudomonadota</taxon>
        <taxon>Alphaproteobacteria</taxon>
        <taxon>Acetobacterales</taxon>
        <taxon>Acetobacteraceae</taxon>
        <taxon>Neoroseomonas</taxon>
    </lineage>
</organism>
<evidence type="ECO:0000256" key="3">
    <source>
        <dbReference type="ARBA" id="ARBA00022692"/>
    </source>
</evidence>
<dbReference type="GO" id="GO:0022857">
    <property type="term" value="F:transmembrane transporter activity"/>
    <property type="evidence" value="ECO:0007669"/>
    <property type="project" value="InterPro"/>
</dbReference>
<feature type="transmembrane region" description="Helical" evidence="6">
    <location>
        <begin position="318"/>
        <end position="337"/>
    </location>
</feature>
<feature type="transmembrane region" description="Helical" evidence="6">
    <location>
        <begin position="115"/>
        <end position="134"/>
    </location>
</feature>
<feature type="transmembrane region" description="Helical" evidence="6">
    <location>
        <begin position="357"/>
        <end position="379"/>
    </location>
</feature>
<evidence type="ECO:0000256" key="4">
    <source>
        <dbReference type="ARBA" id="ARBA00022989"/>
    </source>
</evidence>
<evidence type="ECO:0000313" key="9">
    <source>
        <dbReference type="Proteomes" id="UP000661507"/>
    </source>
</evidence>
<feature type="transmembrane region" description="Helical" evidence="6">
    <location>
        <begin position="267"/>
        <end position="286"/>
    </location>
</feature>
<dbReference type="Gene3D" id="1.20.1250.20">
    <property type="entry name" value="MFS general substrate transporter like domains"/>
    <property type="match status" value="1"/>
</dbReference>
<evidence type="ECO:0000259" key="7">
    <source>
        <dbReference type="PROSITE" id="PS50850"/>
    </source>
</evidence>
<evidence type="ECO:0000313" key="8">
    <source>
        <dbReference type="EMBL" id="GGJ29367.1"/>
    </source>
</evidence>
<dbReference type="PROSITE" id="PS50850">
    <property type="entry name" value="MFS"/>
    <property type="match status" value="1"/>
</dbReference>
<evidence type="ECO:0000256" key="1">
    <source>
        <dbReference type="ARBA" id="ARBA00004651"/>
    </source>
</evidence>
<accession>A0A917NUH1</accession>
<reference evidence="8" key="2">
    <citation type="submission" date="2020-09" db="EMBL/GenBank/DDBJ databases">
        <authorList>
            <person name="Sun Q."/>
            <person name="Zhou Y."/>
        </authorList>
    </citation>
    <scope>NUCLEOTIDE SEQUENCE</scope>
    <source>
        <strain evidence="8">CGMCC 1.3617</strain>
    </source>
</reference>
<name>A0A917NUH1_9PROT</name>
<sequence length="418" mass="41334">MRGVAKEPDPTGATAMTLPNPLNRLTAAALGLHGADQLAMAALPLTAVLALGAGPGLVGALLAAQAAAWLAFSLPAGLLVDRLARTGLLRAATLIAAAGIAGAVPAALAGWTVPLGVATFIAACGTVLFVLTAGSLVPELAPRDRLAAANGRLELARATASLAAPPLAGLLAAWGAPVAAYGLAGPAALLAFIAARCLPRRPAPVVTARPAIRAQLAEGARFVLHQPLLRGIFGCALAWNFAFFALLAAVVPFALGPLGLDPARLGLAQAGYGAGMILGAALAARIQARFGPNAVLLAGPGLSLATPALLLAAPSGSVVLPFLALFLVGFGPMMWLICQTGIRQIVTPPAMLGRVGAVLQVAIYGVRPIGALAGGALAAAQGPAAGIWLAAAGFAASALVVLVSDLARLRRLPAAAPA</sequence>
<evidence type="ECO:0000256" key="5">
    <source>
        <dbReference type="ARBA" id="ARBA00023136"/>
    </source>
</evidence>
<comment type="caution">
    <text evidence="8">The sequence shown here is derived from an EMBL/GenBank/DDBJ whole genome shotgun (WGS) entry which is preliminary data.</text>
</comment>
<feature type="domain" description="Major facilitator superfamily (MFS) profile" evidence="7">
    <location>
        <begin position="228"/>
        <end position="418"/>
    </location>
</feature>
<proteinExistence type="predicted"/>
<keyword evidence="5 6" id="KW-0472">Membrane</keyword>
<dbReference type="GO" id="GO:0005886">
    <property type="term" value="C:plasma membrane"/>
    <property type="evidence" value="ECO:0007669"/>
    <property type="project" value="UniProtKB-SubCell"/>
</dbReference>
<dbReference type="EMBL" id="BMKW01000010">
    <property type="protein sequence ID" value="GGJ29367.1"/>
    <property type="molecule type" value="Genomic_DNA"/>
</dbReference>
<feature type="transmembrane region" description="Helical" evidence="6">
    <location>
        <begin position="231"/>
        <end position="255"/>
    </location>
</feature>
<dbReference type="InterPro" id="IPR020846">
    <property type="entry name" value="MFS_dom"/>
</dbReference>
<keyword evidence="2" id="KW-1003">Cell membrane</keyword>
<feature type="transmembrane region" description="Helical" evidence="6">
    <location>
        <begin position="57"/>
        <end position="80"/>
    </location>
</feature>
<evidence type="ECO:0000256" key="6">
    <source>
        <dbReference type="SAM" id="Phobius"/>
    </source>
</evidence>
<feature type="transmembrane region" description="Helical" evidence="6">
    <location>
        <begin position="385"/>
        <end position="403"/>
    </location>
</feature>
<gene>
    <name evidence="8" type="ORF">GCM10011320_40820</name>
</gene>
<reference evidence="8" key="1">
    <citation type="journal article" date="2014" name="Int. J. Syst. Evol. Microbiol.">
        <title>Complete genome sequence of Corynebacterium casei LMG S-19264T (=DSM 44701T), isolated from a smear-ripened cheese.</title>
        <authorList>
            <consortium name="US DOE Joint Genome Institute (JGI-PGF)"/>
            <person name="Walter F."/>
            <person name="Albersmeier A."/>
            <person name="Kalinowski J."/>
            <person name="Ruckert C."/>
        </authorList>
    </citation>
    <scope>NUCLEOTIDE SEQUENCE</scope>
    <source>
        <strain evidence="8">CGMCC 1.3617</strain>
    </source>
</reference>
<evidence type="ECO:0000256" key="2">
    <source>
        <dbReference type="ARBA" id="ARBA00022475"/>
    </source>
</evidence>
<dbReference type="PANTHER" id="PTHR23513">
    <property type="entry name" value="INTEGRAL MEMBRANE EFFLUX PROTEIN-RELATED"/>
    <property type="match status" value="1"/>
</dbReference>
<dbReference type="Pfam" id="PF07690">
    <property type="entry name" value="MFS_1"/>
    <property type="match status" value="1"/>
</dbReference>
<comment type="subcellular location">
    <subcellularLocation>
        <location evidence="1">Cell membrane</location>
        <topology evidence="1">Multi-pass membrane protein</topology>
    </subcellularLocation>
</comment>
<dbReference type="Proteomes" id="UP000661507">
    <property type="component" value="Unassembled WGS sequence"/>
</dbReference>
<dbReference type="InterPro" id="IPR011701">
    <property type="entry name" value="MFS"/>
</dbReference>
<keyword evidence="9" id="KW-1185">Reference proteome</keyword>
<protein>
    <submittedName>
        <fullName evidence="8">MFS transporter</fullName>
    </submittedName>
</protein>
<dbReference type="InterPro" id="IPR036259">
    <property type="entry name" value="MFS_trans_sf"/>
</dbReference>
<dbReference type="CDD" id="cd06173">
    <property type="entry name" value="MFS_MefA_like"/>
    <property type="match status" value="1"/>
</dbReference>
<dbReference type="AlphaFoldDB" id="A0A917NUH1"/>
<dbReference type="SUPFAM" id="SSF103473">
    <property type="entry name" value="MFS general substrate transporter"/>
    <property type="match status" value="1"/>
</dbReference>
<keyword evidence="3 6" id="KW-0812">Transmembrane</keyword>
<keyword evidence="4 6" id="KW-1133">Transmembrane helix</keyword>